<evidence type="ECO:0000256" key="1">
    <source>
        <dbReference type="SAM" id="MobiDB-lite"/>
    </source>
</evidence>
<comment type="caution">
    <text evidence="2">The sequence shown here is derived from an EMBL/GenBank/DDBJ whole genome shotgun (WGS) entry which is preliminary data.</text>
</comment>
<organism evidence="2 3">
    <name type="scientific">Coccomyxa viridis</name>
    <dbReference type="NCBI Taxonomy" id="1274662"/>
    <lineage>
        <taxon>Eukaryota</taxon>
        <taxon>Viridiplantae</taxon>
        <taxon>Chlorophyta</taxon>
        <taxon>core chlorophytes</taxon>
        <taxon>Trebouxiophyceae</taxon>
        <taxon>Trebouxiophyceae incertae sedis</taxon>
        <taxon>Coccomyxaceae</taxon>
        <taxon>Coccomyxa</taxon>
    </lineage>
</organism>
<dbReference type="Proteomes" id="UP001497392">
    <property type="component" value="Unassembled WGS sequence"/>
</dbReference>
<feature type="compositionally biased region" description="Basic and acidic residues" evidence="1">
    <location>
        <begin position="275"/>
        <end position="285"/>
    </location>
</feature>
<feature type="compositionally biased region" description="Basic and acidic residues" evidence="1">
    <location>
        <begin position="252"/>
        <end position="263"/>
    </location>
</feature>
<feature type="compositionally biased region" description="Acidic residues" evidence="1">
    <location>
        <begin position="264"/>
        <end position="274"/>
    </location>
</feature>
<feature type="compositionally biased region" description="Basic and acidic residues" evidence="1">
    <location>
        <begin position="293"/>
        <end position="334"/>
    </location>
</feature>
<feature type="region of interest" description="Disordered" evidence="1">
    <location>
        <begin position="222"/>
        <end position="334"/>
    </location>
</feature>
<accession>A0ABP1G8G1</accession>
<reference evidence="2 3" key="1">
    <citation type="submission" date="2024-06" db="EMBL/GenBank/DDBJ databases">
        <authorList>
            <person name="Kraege A."/>
            <person name="Thomma B."/>
        </authorList>
    </citation>
    <scope>NUCLEOTIDE SEQUENCE [LARGE SCALE GENOMIC DNA]</scope>
</reference>
<sequence length="334" mass="36586">MPPKRKQAAQKAKDDSKKVKSDVSAAVERLLEKGASYCEELGIEMEKGGDALFQWLCASIIFSIGIAEQSTFRATKGLLTSGLTSPTSVKETDRREQIDAVNSQGNVQRGPSMSGRIESTADMVLEKYDGTLEKLREAAGRDPQKEMKLIREFKGVGETGVNIFCREAQLHWEELFPFADQRSLDTLAHHGIHCSSAQEVANLVDNDRAKFVRLLAQATKEDLRGGKKEGGANKTTPGAKAPQKEGTTMKETVQKHVDKREQAMQEEADAEDEDTKEKAAKKAEKAQAMVDALEAKLGKAGRETADQAEKEQTKDDALQAKAGEQEAAAKQDKH</sequence>
<dbReference type="EMBL" id="CAXHTA020000018">
    <property type="protein sequence ID" value="CAL5228509.1"/>
    <property type="molecule type" value="Genomic_DNA"/>
</dbReference>
<feature type="region of interest" description="Disordered" evidence="1">
    <location>
        <begin position="1"/>
        <end position="20"/>
    </location>
</feature>
<feature type="compositionally biased region" description="Basic and acidic residues" evidence="1">
    <location>
        <begin position="11"/>
        <end position="20"/>
    </location>
</feature>
<protein>
    <submittedName>
        <fullName evidence="2">G11658 protein</fullName>
    </submittedName>
</protein>
<evidence type="ECO:0000313" key="2">
    <source>
        <dbReference type="EMBL" id="CAL5228509.1"/>
    </source>
</evidence>
<name>A0ABP1G8G1_9CHLO</name>
<proteinExistence type="predicted"/>
<feature type="compositionally biased region" description="Basic and acidic residues" evidence="1">
    <location>
        <begin position="222"/>
        <end position="231"/>
    </location>
</feature>
<gene>
    <name evidence="2" type="primary">g11658</name>
    <name evidence="2" type="ORF">VP750_LOCUS10415</name>
</gene>
<evidence type="ECO:0000313" key="3">
    <source>
        <dbReference type="Proteomes" id="UP001497392"/>
    </source>
</evidence>
<keyword evidence="3" id="KW-1185">Reference proteome</keyword>